<comment type="caution">
    <text evidence="7">The sequence shown here is derived from an EMBL/GenBank/DDBJ whole genome shotgun (WGS) entry which is preliminary data.</text>
</comment>
<dbReference type="AlphaFoldDB" id="A0A7W7XYT1"/>
<evidence type="ECO:0000256" key="3">
    <source>
        <dbReference type="SAM" id="SignalP"/>
    </source>
</evidence>
<dbReference type="SUPFAM" id="SSF111369">
    <property type="entry name" value="HlyD-like secretion proteins"/>
    <property type="match status" value="1"/>
</dbReference>
<dbReference type="InterPro" id="IPR058792">
    <property type="entry name" value="Beta-barrel_RND_2"/>
</dbReference>
<dbReference type="InterPro" id="IPR058625">
    <property type="entry name" value="MdtA-like_BSH"/>
</dbReference>
<evidence type="ECO:0000313" key="8">
    <source>
        <dbReference type="Proteomes" id="UP000519004"/>
    </source>
</evidence>
<keyword evidence="2" id="KW-0175">Coiled coil</keyword>
<dbReference type="PANTHER" id="PTHR30469:SF38">
    <property type="entry name" value="HLYD FAMILY SECRETION PROTEIN"/>
    <property type="match status" value="1"/>
</dbReference>
<feature type="signal peptide" evidence="3">
    <location>
        <begin position="1"/>
        <end position="28"/>
    </location>
</feature>
<dbReference type="Pfam" id="PF25917">
    <property type="entry name" value="BSH_RND"/>
    <property type="match status" value="1"/>
</dbReference>
<dbReference type="Gene3D" id="2.40.420.20">
    <property type="match status" value="1"/>
</dbReference>
<dbReference type="RefSeq" id="WP_425504144.1">
    <property type="nucleotide sequence ID" value="NZ_JACHHX010000004.1"/>
</dbReference>
<feature type="domain" description="YknX-like C-terminal permuted SH3-like" evidence="6">
    <location>
        <begin position="295"/>
        <end position="363"/>
    </location>
</feature>
<dbReference type="Proteomes" id="UP000519004">
    <property type="component" value="Unassembled WGS sequence"/>
</dbReference>
<keyword evidence="3" id="KW-0732">Signal</keyword>
<dbReference type="Pfam" id="PF25954">
    <property type="entry name" value="Beta-barrel_RND_2"/>
    <property type="match status" value="1"/>
</dbReference>
<reference evidence="7 8" key="1">
    <citation type="submission" date="2020-08" db="EMBL/GenBank/DDBJ databases">
        <title>Genomic Encyclopedia of Type Strains, Phase IV (KMG-IV): sequencing the most valuable type-strain genomes for metagenomic binning, comparative biology and taxonomic classification.</title>
        <authorList>
            <person name="Goeker M."/>
        </authorList>
    </citation>
    <scope>NUCLEOTIDE SEQUENCE [LARGE SCALE GENOMIC DNA]</scope>
    <source>
        <strain evidence="7 8">DSM 25897</strain>
    </source>
</reference>
<name>A0A7W7XYT1_9GAMM</name>
<dbReference type="Gene3D" id="2.40.30.170">
    <property type="match status" value="1"/>
</dbReference>
<evidence type="ECO:0000313" key="7">
    <source>
        <dbReference type="EMBL" id="MBB5014921.1"/>
    </source>
</evidence>
<keyword evidence="8" id="KW-1185">Reference proteome</keyword>
<feature type="chain" id="PRO_5031229088" evidence="3">
    <location>
        <begin position="29"/>
        <end position="386"/>
    </location>
</feature>
<dbReference type="EMBL" id="JACHHX010000004">
    <property type="protein sequence ID" value="MBB5014921.1"/>
    <property type="molecule type" value="Genomic_DNA"/>
</dbReference>
<dbReference type="Gene3D" id="2.40.50.100">
    <property type="match status" value="1"/>
</dbReference>
<dbReference type="NCBIfam" id="TIGR01730">
    <property type="entry name" value="RND_mfp"/>
    <property type="match status" value="1"/>
</dbReference>
<dbReference type="InterPro" id="IPR006143">
    <property type="entry name" value="RND_pump_MFP"/>
</dbReference>
<comment type="similarity">
    <text evidence="1">Belongs to the membrane fusion protein (MFP) (TC 8.A.1) family.</text>
</comment>
<proteinExistence type="inferred from homology"/>
<feature type="domain" description="Multidrug resistance protein MdtA-like barrel-sandwich hybrid" evidence="4">
    <location>
        <begin position="85"/>
        <end position="211"/>
    </location>
</feature>
<gene>
    <name evidence="7" type="ORF">HNQ58_000798</name>
</gene>
<dbReference type="GO" id="GO:0015562">
    <property type="term" value="F:efflux transmembrane transporter activity"/>
    <property type="evidence" value="ECO:0007669"/>
    <property type="project" value="TreeGrafter"/>
</dbReference>
<organism evidence="7 8">
    <name type="scientific">Rehaibacterium terrae</name>
    <dbReference type="NCBI Taxonomy" id="1341696"/>
    <lineage>
        <taxon>Bacteria</taxon>
        <taxon>Pseudomonadati</taxon>
        <taxon>Pseudomonadota</taxon>
        <taxon>Gammaproteobacteria</taxon>
        <taxon>Lysobacterales</taxon>
        <taxon>Lysobacteraceae</taxon>
        <taxon>Rehaibacterium</taxon>
    </lineage>
</organism>
<dbReference type="Gene3D" id="1.10.287.470">
    <property type="entry name" value="Helix hairpin bin"/>
    <property type="match status" value="1"/>
</dbReference>
<evidence type="ECO:0000259" key="4">
    <source>
        <dbReference type="Pfam" id="PF25917"/>
    </source>
</evidence>
<dbReference type="Pfam" id="PF25989">
    <property type="entry name" value="YknX_C"/>
    <property type="match status" value="1"/>
</dbReference>
<protein>
    <submittedName>
        <fullName evidence="7">Membrane fusion protein (Multidrug efflux system)</fullName>
    </submittedName>
</protein>
<evidence type="ECO:0000256" key="2">
    <source>
        <dbReference type="SAM" id="Coils"/>
    </source>
</evidence>
<evidence type="ECO:0000259" key="6">
    <source>
        <dbReference type="Pfam" id="PF25989"/>
    </source>
</evidence>
<dbReference type="GO" id="GO:1990281">
    <property type="term" value="C:efflux pump complex"/>
    <property type="evidence" value="ECO:0007669"/>
    <property type="project" value="TreeGrafter"/>
</dbReference>
<sequence>MSLAINARLPFRATVRVLSLAITMSVLAACGGQGAPAAQAARATAQGQGAAARVDTVPVEVARASRRAISASYSGTATLDAPAEAQVVAKTTGVILRLMAEEGDMVQAGQVLARLDPDRKELALAQSQAQLRKLESEFKRSQELFARQLVSADAYEKLRSELEVQRAAVDIMRLELSYTNVVAPISGVVAQRMVKQGNLVQTNAPLFRIVDTSRLEAVLNVPERELATMKPGLPVKMHVDAVPGMVFEGKVDRVAPVVDSGSGTFRVVAAFAGAELLRPGMFGRIEVVYDQREDVLVVPRDALVEDDGVTAVFAVRDGKAVRTPVQLGYVNGSFAEVRAGIDEGDQVVTVGKVTLRDGASVEVVNAPALGDGSQVARQGNNGAASE</sequence>
<feature type="domain" description="CusB-like beta-barrel" evidence="5">
    <location>
        <begin position="219"/>
        <end position="287"/>
    </location>
</feature>
<evidence type="ECO:0000256" key="1">
    <source>
        <dbReference type="ARBA" id="ARBA00009477"/>
    </source>
</evidence>
<feature type="coiled-coil region" evidence="2">
    <location>
        <begin position="124"/>
        <end position="175"/>
    </location>
</feature>
<dbReference type="InterPro" id="IPR058637">
    <property type="entry name" value="YknX-like_C"/>
</dbReference>
<evidence type="ECO:0000259" key="5">
    <source>
        <dbReference type="Pfam" id="PF25954"/>
    </source>
</evidence>
<dbReference type="FunFam" id="2.40.30.170:FF:000010">
    <property type="entry name" value="Efflux RND transporter periplasmic adaptor subunit"/>
    <property type="match status" value="1"/>
</dbReference>
<accession>A0A7W7XYT1</accession>
<dbReference type="PANTHER" id="PTHR30469">
    <property type="entry name" value="MULTIDRUG RESISTANCE PROTEIN MDTA"/>
    <property type="match status" value="1"/>
</dbReference>